<organism evidence="1 2">
    <name type="scientific">Bacillus mycoides</name>
    <dbReference type="NCBI Taxonomy" id="1405"/>
    <lineage>
        <taxon>Bacteria</taxon>
        <taxon>Bacillati</taxon>
        <taxon>Bacillota</taxon>
        <taxon>Bacilli</taxon>
        <taxon>Bacillales</taxon>
        <taxon>Bacillaceae</taxon>
        <taxon>Bacillus</taxon>
        <taxon>Bacillus cereus group</taxon>
    </lineage>
</organism>
<reference evidence="1 2" key="1">
    <citation type="submission" date="2018-08" db="EMBL/GenBank/DDBJ databases">
        <title>Freshwater and sediment microbial communities from various areas in North America, analyzing microbe dynamics in response to fracking.</title>
        <authorList>
            <person name="Lamendella R."/>
        </authorList>
    </citation>
    <scope>NUCLEOTIDE SEQUENCE [LARGE SCALE GENOMIC DNA]</scope>
    <source>
        <strain evidence="1 2">DB-1</strain>
    </source>
</reference>
<sequence length="30" mass="3371">MAQIVGIDRYLCTGALIYMREGLSLSLVRK</sequence>
<proteinExistence type="predicted"/>
<protein>
    <submittedName>
        <fullName evidence="1">Uncharacterized protein</fullName>
    </submittedName>
</protein>
<dbReference type="EMBL" id="QTTY01000047">
    <property type="protein sequence ID" value="REF17611.1"/>
    <property type="molecule type" value="Genomic_DNA"/>
</dbReference>
<dbReference type="AlphaFoldDB" id="A0A1C3T2F1"/>
<comment type="caution">
    <text evidence="1">The sequence shown here is derived from an EMBL/GenBank/DDBJ whole genome shotgun (WGS) entry which is preliminary data.</text>
</comment>
<accession>A0A1C3T2F1</accession>
<gene>
    <name evidence="1" type="ORF">DET55_14723</name>
</gene>
<name>A0A1C3T2F1_BACMY</name>
<evidence type="ECO:0000313" key="1">
    <source>
        <dbReference type="EMBL" id="REF17611.1"/>
    </source>
</evidence>
<evidence type="ECO:0000313" key="2">
    <source>
        <dbReference type="Proteomes" id="UP000256530"/>
    </source>
</evidence>
<dbReference type="Proteomes" id="UP000256530">
    <property type="component" value="Unassembled WGS sequence"/>
</dbReference>